<gene>
    <name evidence="1" type="ORF">TorRG33x02_273050</name>
</gene>
<organism evidence="1 2">
    <name type="scientific">Trema orientale</name>
    <name type="common">Charcoal tree</name>
    <name type="synonym">Celtis orientalis</name>
    <dbReference type="NCBI Taxonomy" id="63057"/>
    <lineage>
        <taxon>Eukaryota</taxon>
        <taxon>Viridiplantae</taxon>
        <taxon>Streptophyta</taxon>
        <taxon>Embryophyta</taxon>
        <taxon>Tracheophyta</taxon>
        <taxon>Spermatophyta</taxon>
        <taxon>Magnoliopsida</taxon>
        <taxon>eudicotyledons</taxon>
        <taxon>Gunneridae</taxon>
        <taxon>Pentapetalae</taxon>
        <taxon>rosids</taxon>
        <taxon>fabids</taxon>
        <taxon>Rosales</taxon>
        <taxon>Cannabaceae</taxon>
        <taxon>Trema</taxon>
    </lineage>
</organism>
<name>A0A2P5CU32_TREOI</name>
<evidence type="ECO:0000313" key="1">
    <source>
        <dbReference type="EMBL" id="PON64557.1"/>
    </source>
</evidence>
<comment type="caution">
    <text evidence="1">The sequence shown here is derived from an EMBL/GenBank/DDBJ whole genome shotgun (WGS) entry which is preliminary data.</text>
</comment>
<proteinExistence type="predicted"/>
<dbReference type="EMBL" id="JXTC01000327">
    <property type="protein sequence ID" value="PON64557.1"/>
    <property type="molecule type" value="Genomic_DNA"/>
</dbReference>
<reference evidence="2" key="1">
    <citation type="submission" date="2016-06" db="EMBL/GenBank/DDBJ databases">
        <title>Parallel loss of symbiosis genes in relatives of nitrogen-fixing non-legume Parasponia.</title>
        <authorList>
            <person name="Van Velzen R."/>
            <person name="Holmer R."/>
            <person name="Bu F."/>
            <person name="Rutten L."/>
            <person name="Van Zeijl A."/>
            <person name="Liu W."/>
            <person name="Santuari L."/>
            <person name="Cao Q."/>
            <person name="Sharma T."/>
            <person name="Shen D."/>
            <person name="Roswanjaya Y."/>
            <person name="Wardhani T."/>
            <person name="Kalhor M.S."/>
            <person name="Jansen J."/>
            <person name="Van den Hoogen J."/>
            <person name="Gungor B."/>
            <person name="Hartog M."/>
            <person name="Hontelez J."/>
            <person name="Verver J."/>
            <person name="Yang W.-C."/>
            <person name="Schijlen E."/>
            <person name="Repin R."/>
            <person name="Schilthuizen M."/>
            <person name="Schranz E."/>
            <person name="Heidstra R."/>
            <person name="Miyata K."/>
            <person name="Fedorova E."/>
            <person name="Kohlen W."/>
            <person name="Bisseling T."/>
            <person name="Smit S."/>
            <person name="Geurts R."/>
        </authorList>
    </citation>
    <scope>NUCLEOTIDE SEQUENCE [LARGE SCALE GENOMIC DNA]</scope>
    <source>
        <strain evidence="2">cv. RG33-2</strain>
    </source>
</reference>
<sequence length="70" mass="7483">MGDFNGGVFSFQDGDLPTIVPLTGAKSKTRDRLKGADEISVAGHFPEPSLFGWAPKDDVGARTHDLTLPK</sequence>
<protein>
    <submittedName>
        <fullName evidence="1">Uncharacterized protein</fullName>
    </submittedName>
</protein>
<dbReference type="Proteomes" id="UP000237000">
    <property type="component" value="Unassembled WGS sequence"/>
</dbReference>
<keyword evidence="2" id="KW-1185">Reference proteome</keyword>
<evidence type="ECO:0000313" key="2">
    <source>
        <dbReference type="Proteomes" id="UP000237000"/>
    </source>
</evidence>
<dbReference type="AlphaFoldDB" id="A0A2P5CU32"/>
<dbReference type="InParanoid" id="A0A2P5CU32"/>
<accession>A0A2P5CU32</accession>